<evidence type="ECO:0000313" key="3">
    <source>
        <dbReference type="Proteomes" id="UP001519460"/>
    </source>
</evidence>
<gene>
    <name evidence="2" type="ORF">BaRGS_00015192</name>
</gene>
<feature type="compositionally biased region" description="Basic residues" evidence="1">
    <location>
        <begin position="1"/>
        <end position="14"/>
    </location>
</feature>
<dbReference type="Proteomes" id="UP001519460">
    <property type="component" value="Unassembled WGS sequence"/>
</dbReference>
<evidence type="ECO:0000313" key="2">
    <source>
        <dbReference type="EMBL" id="KAK7493481.1"/>
    </source>
</evidence>
<accession>A0ABD0L1V4</accession>
<dbReference type="AlphaFoldDB" id="A0ABD0L1V4"/>
<evidence type="ECO:0000256" key="1">
    <source>
        <dbReference type="SAM" id="MobiDB-lite"/>
    </source>
</evidence>
<comment type="caution">
    <text evidence="2">The sequence shown here is derived from an EMBL/GenBank/DDBJ whole genome shotgun (WGS) entry which is preliminary data.</text>
</comment>
<reference evidence="2 3" key="1">
    <citation type="journal article" date="2023" name="Sci. Data">
        <title>Genome assembly of the Korean intertidal mud-creeper Batillaria attramentaria.</title>
        <authorList>
            <person name="Patra A.K."/>
            <person name="Ho P.T."/>
            <person name="Jun S."/>
            <person name="Lee S.J."/>
            <person name="Kim Y."/>
            <person name="Won Y.J."/>
        </authorList>
    </citation>
    <scope>NUCLEOTIDE SEQUENCE [LARGE SCALE GENOMIC DNA]</scope>
    <source>
        <strain evidence="2">Wonlab-2016</strain>
    </source>
</reference>
<name>A0ABD0L1V4_9CAEN</name>
<sequence length="97" mass="11319">MSRHTAHTERHRKPTDHSKHPYQHHQNGLFLKCVQISRTQEQTQTTEKMAHQSYPQLPSRWGTDISQLNINNNKSLVGLPLRIALFHNLVHIRAVRA</sequence>
<proteinExistence type="predicted"/>
<keyword evidence="3" id="KW-1185">Reference proteome</keyword>
<protein>
    <submittedName>
        <fullName evidence="2">Uncharacterized protein</fullName>
    </submittedName>
</protein>
<dbReference type="EMBL" id="JACVVK020000092">
    <property type="protein sequence ID" value="KAK7493481.1"/>
    <property type="molecule type" value="Genomic_DNA"/>
</dbReference>
<organism evidence="2 3">
    <name type="scientific">Batillaria attramentaria</name>
    <dbReference type="NCBI Taxonomy" id="370345"/>
    <lineage>
        <taxon>Eukaryota</taxon>
        <taxon>Metazoa</taxon>
        <taxon>Spiralia</taxon>
        <taxon>Lophotrochozoa</taxon>
        <taxon>Mollusca</taxon>
        <taxon>Gastropoda</taxon>
        <taxon>Caenogastropoda</taxon>
        <taxon>Sorbeoconcha</taxon>
        <taxon>Cerithioidea</taxon>
        <taxon>Batillariidae</taxon>
        <taxon>Batillaria</taxon>
    </lineage>
</organism>
<feature type="region of interest" description="Disordered" evidence="1">
    <location>
        <begin position="1"/>
        <end position="23"/>
    </location>
</feature>